<evidence type="ECO:0000313" key="3">
    <source>
        <dbReference type="Proteomes" id="UP000054636"/>
    </source>
</evidence>
<evidence type="ECO:0000313" key="2">
    <source>
        <dbReference type="EMBL" id="KUF77522.1"/>
    </source>
</evidence>
<dbReference type="AlphaFoldDB" id="A0A0W8C0C0"/>
<proteinExistence type="predicted"/>
<name>A0A0W8C0C0_PHYNI</name>
<organism evidence="2 3">
    <name type="scientific">Phytophthora nicotianae</name>
    <name type="common">Potato buckeye rot agent</name>
    <name type="synonym">Phytophthora parasitica</name>
    <dbReference type="NCBI Taxonomy" id="4792"/>
    <lineage>
        <taxon>Eukaryota</taxon>
        <taxon>Sar</taxon>
        <taxon>Stramenopiles</taxon>
        <taxon>Oomycota</taxon>
        <taxon>Peronosporomycetes</taxon>
        <taxon>Peronosporales</taxon>
        <taxon>Peronosporaceae</taxon>
        <taxon>Phytophthora</taxon>
    </lineage>
</organism>
<protein>
    <submittedName>
        <fullName evidence="2">Leucine-rich repeat-containing protein 40</fullName>
    </submittedName>
</protein>
<keyword evidence="1" id="KW-0732">Signal</keyword>
<comment type="caution">
    <text evidence="2">The sequence shown here is derived from an EMBL/GenBank/DDBJ whole genome shotgun (WGS) entry which is preliminary data.</text>
</comment>
<dbReference type="EMBL" id="LNFP01004759">
    <property type="protein sequence ID" value="KUF77522.1"/>
    <property type="molecule type" value="Genomic_DNA"/>
</dbReference>
<accession>A0A0W8C0C0</accession>
<feature type="chain" id="PRO_5006939929" evidence="1">
    <location>
        <begin position="25"/>
        <end position="177"/>
    </location>
</feature>
<reference evidence="2 3" key="1">
    <citation type="submission" date="2015-11" db="EMBL/GenBank/DDBJ databases">
        <title>Genomes and virulence difference between two physiological races of Phytophthora nicotianae.</title>
        <authorList>
            <person name="Liu H."/>
            <person name="Ma X."/>
            <person name="Yu H."/>
            <person name="Fang D."/>
            <person name="Li Y."/>
            <person name="Wang X."/>
            <person name="Wang W."/>
            <person name="Dong Y."/>
            <person name="Xiao B."/>
        </authorList>
    </citation>
    <scope>NUCLEOTIDE SEQUENCE [LARGE SCALE GENOMIC DNA]</scope>
    <source>
        <strain evidence="3">race 1</strain>
    </source>
</reference>
<feature type="signal peptide" evidence="1">
    <location>
        <begin position="1"/>
        <end position="24"/>
    </location>
</feature>
<sequence length="177" mass="20170">MRLHKMYIMLVAAAILGSTSFALANADMIGNIRKRGYPCESVETNRHLRQRDIERANVLEERSSAEERGRFNAEAAAKAFAIDAKKIDEVAPKMEIKMVNLKYKPLKYLGLQNLRNFEGDSSQLVKLATQYFSSWKNSKYDATKIREEMAAAGITDETAIQNVQKWFDIFVKKVKDS</sequence>
<evidence type="ECO:0000256" key="1">
    <source>
        <dbReference type="SAM" id="SignalP"/>
    </source>
</evidence>
<gene>
    <name evidence="2" type="ORF">AM588_10000039</name>
</gene>
<dbReference type="Proteomes" id="UP000054636">
    <property type="component" value="Unassembled WGS sequence"/>
</dbReference>